<feature type="transmembrane region" description="Helical" evidence="1">
    <location>
        <begin position="132"/>
        <end position="149"/>
    </location>
</feature>
<feature type="transmembrane region" description="Helical" evidence="1">
    <location>
        <begin position="207"/>
        <end position="224"/>
    </location>
</feature>
<comment type="caution">
    <text evidence="3">The sequence shown here is derived from an EMBL/GenBank/DDBJ whole genome shotgun (WGS) entry which is preliminary data.</text>
</comment>
<feature type="transmembrane region" description="Helical" evidence="1">
    <location>
        <begin position="245"/>
        <end position="263"/>
    </location>
</feature>
<dbReference type="PROSITE" id="PS51257">
    <property type="entry name" value="PROKAR_LIPOPROTEIN"/>
    <property type="match status" value="1"/>
</dbReference>
<dbReference type="EMBL" id="ACYG01000027">
    <property type="protein sequence ID" value="EEV17221.1"/>
    <property type="molecule type" value="Genomic_DNA"/>
</dbReference>
<feature type="transmembrane region" description="Helical" evidence="1">
    <location>
        <begin position="310"/>
        <end position="338"/>
    </location>
</feature>
<dbReference type="STRING" id="824.CGRAC_0726"/>
<dbReference type="Pfam" id="PF13231">
    <property type="entry name" value="PMT_2"/>
    <property type="match status" value="1"/>
</dbReference>
<protein>
    <recommendedName>
        <fullName evidence="2">Glycosyltransferase RgtA/B/C/D-like domain-containing protein</fullName>
    </recommendedName>
</protein>
<feature type="transmembrane region" description="Helical" evidence="1">
    <location>
        <begin position="30"/>
        <end position="51"/>
    </location>
</feature>
<keyword evidence="1" id="KW-1133">Transmembrane helix</keyword>
<evidence type="ECO:0000313" key="4">
    <source>
        <dbReference type="Proteomes" id="UP000005709"/>
    </source>
</evidence>
<evidence type="ECO:0000313" key="3">
    <source>
        <dbReference type="EMBL" id="EEV17221.1"/>
    </source>
</evidence>
<dbReference type="Proteomes" id="UP000005709">
    <property type="component" value="Unassembled WGS sequence"/>
</dbReference>
<keyword evidence="1" id="KW-0812">Transmembrane</keyword>
<feature type="domain" description="Glycosyltransferase RgtA/B/C/D-like" evidence="2">
    <location>
        <begin position="12"/>
        <end position="169"/>
    </location>
</feature>
<feature type="transmembrane region" description="Helical" evidence="1">
    <location>
        <begin position="156"/>
        <end position="174"/>
    </location>
</feature>
<evidence type="ECO:0000256" key="1">
    <source>
        <dbReference type="SAM" id="Phobius"/>
    </source>
</evidence>
<feature type="transmembrane region" description="Helical" evidence="1">
    <location>
        <begin position="269"/>
        <end position="289"/>
    </location>
</feature>
<name>C8PJW6_9BACT</name>
<evidence type="ECO:0000259" key="2">
    <source>
        <dbReference type="Pfam" id="PF13231"/>
    </source>
</evidence>
<dbReference type="eggNOG" id="ENOG5033BAW">
    <property type="taxonomic scope" value="Bacteria"/>
</dbReference>
<organism evidence="3 4">
    <name type="scientific">Campylobacter gracilis RM3268</name>
    <dbReference type="NCBI Taxonomy" id="553220"/>
    <lineage>
        <taxon>Bacteria</taxon>
        <taxon>Pseudomonadati</taxon>
        <taxon>Campylobacterota</taxon>
        <taxon>Epsilonproteobacteria</taxon>
        <taxon>Campylobacterales</taxon>
        <taxon>Campylobacteraceae</taxon>
        <taxon>Campylobacter</taxon>
    </lineage>
</organism>
<accession>C8PJW6</accession>
<dbReference type="InterPro" id="IPR038731">
    <property type="entry name" value="RgtA/B/C-like"/>
</dbReference>
<feature type="transmembrane region" description="Helical" evidence="1">
    <location>
        <begin position="110"/>
        <end position="126"/>
    </location>
</feature>
<gene>
    <name evidence="3" type="ORF">CAMGR0001_1517</name>
</gene>
<feature type="transmembrane region" description="Helical" evidence="1">
    <location>
        <begin position="82"/>
        <end position="98"/>
    </location>
</feature>
<feature type="transmembrane region" description="Helical" evidence="1">
    <location>
        <begin position="344"/>
        <end position="363"/>
    </location>
</feature>
<proteinExistence type="predicted"/>
<reference evidence="3 4" key="1">
    <citation type="submission" date="2009-07" db="EMBL/GenBank/DDBJ databases">
        <authorList>
            <person name="Madupu R."/>
            <person name="Sebastian Y."/>
            <person name="Durkin A.S."/>
            <person name="Torralba M."/>
            <person name="Methe B."/>
            <person name="Sutton G.G."/>
            <person name="Strausberg R.L."/>
            <person name="Nelson K.E."/>
        </authorList>
    </citation>
    <scope>NUCLEOTIDE SEQUENCE [LARGE SCALE GENOMIC DNA]</scope>
    <source>
        <strain evidence="3 4">RM3268</strain>
    </source>
</reference>
<dbReference type="AlphaFoldDB" id="C8PJW6"/>
<keyword evidence="4" id="KW-1185">Reference proteome</keyword>
<keyword evidence="1" id="KW-0472">Membrane</keyword>
<feature type="transmembrane region" description="Helical" evidence="1">
    <location>
        <begin position="58"/>
        <end position="76"/>
    </location>
</feature>
<sequence>MINKDFYLAWTPLFVYINAFYQKIFGINFFAFACIGVVAAMIQVILLYLVLREFFSRVSSILGATFASFLWFGMETYIAKDYHTYVFIIEFSTLLFLVKSIKNENSKKGIIYQILGILFLVLLFFIKQNVGLVLFASLFVSYAFISSNVKDYLKRIGFLLLFTAIFFASINFIMPFDLSSITDNDSKGSLWTIATRFIFEPLLFKNLIVAFTIFIFILVLKRYFDCICCIYDKTMMKIMHDVASPIRFAMVGAIFIVLGYFIIHFTSKHIYIGFSISIILFIITMVFIIKNAKIYKSKEYKFMTLAITAIVYSGTLTSYALDMNTILLCLSFAFAYILNQNLRNFVRAIFLFWMLFIMALIFYSKLLNPYNWLENYQPSIFRADSEASYPQLKGIKMDKKISEILDFFHEYVGKKSKSDKDFYFFNFPIMYLLNDKIPPYKLMTQWFDVVPTKLANKEYEDFINNPSDNVVLYQYSALAFDVHKRFLQKDHFMQEEFHKTMNEWVKEGKYKFIRSFIVPSYLEYAPRYQNGAIKMEVIIQNSALIVENYKKLKIWLDANGIILEKVKRDGANIYSSDDLDDVSQSISIGDVVVIEGPIKYVFAIFPQIGVMPIDRSGRLNSINIYERIK</sequence>